<protein>
    <submittedName>
        <fullName evidence="6">Amidase</fullName>
    </submittedName>
</protein>
<evidence type="ECO:0000256" key="2">
    <source>
        <dbReference type="ARBA" id="ARBA00022723"/>
    </source>
</evidence>
<dbReference type="SUPFAM" id="SSF102215">
    <property type="entry name" value="Creatininase"/>
    <property type="match status" value="1"/>
</dbReference>
<keyword evidence="7" id="KW-1185">Reference proteome</keyword>
<evidence type="ECO:0000256" key="3">
    <source>
        <dbReference type="ARBA" id="ARBA00022801"/>
    </source>
</evidence>
<comment type="caution">
    <text evidence="6">The sequence shown here is derived from an EMBL/GenBank/DDBJ whole genome shotgun (WGS) entry which is preliminary data.</text>
</comment>
<organism evidence="6 7">
    <name type="scientific">Kocuria flava</name>
    <dbReference type="NCBI Taxonomy" id="446860"/>
    <lineage>
        <taxon>Bacteria</taxon>
        <taxon>Bacillati</taxon>
        <taxon>Actinomycetota</taxon>
        <taxon>Actinomycetes</taxon>
        <taxon>Micrococcales</taxon>
        <taxon>Micrococcaceae</taxon>
        <taxon>Kocuria</taxon>
    </lineage>
</organism>
<comment type="cofactor">
    <cofactor evidence="1">
        <name>Zn(2+)</name>
        <dbReference type="ChEBI" id="CHEBI:29105"/>
    </cofactor>
</comment>
<reference evidence="6 7" key="1">
    <citation type="submission" date="2019-07" db="EMBL/GenBank/DDBJ databases">
        <title>Whole genome shotgun sequence of Kocuria flava NBRC 107626.</title>
        <authorList>
            <person name="Hosoyama A."/>
            <person name="Uohara A."/>
            <person name="Ohji S."/>
            <person name="Ichikawa N."/>
        </authorList>
    </citation>
    <scope>NUCLEOTIDE SEQUENCE [LARGE SCALE GENOMIC DNA]</scope>
    <source>
        <strain evidence="6 7">NBRC 107626</strain>
    </source>
</reference>
<keyword evidence="3" id="KW-0378">Hydrolase</keyword>
<gene>
    <name evidence="6" type="ORF">KFL01_00430</name>
</gene>
<comment type="similarity">
    <text evidence="5">Belongs to the creatininase superfamily.</text>
</comment>
<dbReference type="InterPro" id="IPR003785">
    <property type="entry name" value="Creatininase/forma_Hydrolase"/>
</dbReference>
<accession>A0ABQ0WZK2</accession>
<dbReference type="Proteomes" id="UP000321155">
    <property type="component" value="Unassembled WGS sequence"/>
</dbReference>
<dbReference type="Pfam" id="PF02633">
    <property type="entry name" value="Creatininase"/>
    <property type="match status" value="1"/>
</dbReference>
<keyword evidence="4" id="KW-0862">Zinc</keyword>
<dbReference type="PANTHER" id="PTHR35005:SF1">
    <property type="entry name" value="2-AMINO-5-FORMYLAMINO-6-RIBOSYLAMINOPYRIMIDIN-4(3H)-ONE 5'-MONOPHOSPHATE DEFORMYLASE"/>
    <property type="match status" value="1"/>
</dbReference>
<dbReference type="Gene3D" id="3.40.50.10310">
    <property type="entry name" value="Creatininase"/>
    <property type="match status" value="1"/>
</dbReference>
<sequence length="294" mass="31266">MTDPTETTAPGAAGALPSVWMQDLTWEEVAGYLEHERIAVVPVGSTEQHGPAGVLGVDAYVAITLAEDLAQRTGVLCTPPIWFGDSSHHGAFPGTLSVQASTLSLLVRDVCRSLARHGFDRIVLVNGHKGSNLPALTTSLRQLHDEELPGVLFAVADPLHLARSAAPGLKDVNEHHGGELELSHVHHRIPGSVRTDRLTDAGVDFQEVFGGFVGDDLFGPAPDGVDIIWSGEEQRRFAPTGSFSSSTGLSEEKGRRYHDHIVARLAELVAWLRTYDGPVGAKPAPRGPEGPAAG</sequence>
<dbReference type="InterPro" id="IPR024087">
    <property type="entry name" value="Creatininase-like_sf"/>
</dbReference>
<dbReference type="PANTHER" id="PTHR35005">
    <property type="entry name" value="3-DEHYDRO-SCYLLO-INOSOSE HYDROLASE"/>
    <property type="match status" value="1"/>
</dbReference>
<dbReference type="RefSeq" id="WP_236945049.1">
    <property type="nucleotide sequence ID" value="NZ_BJZR01000001.1"/>
</dbReference>
<evidence type="ECO:0000313" key="7">
    <source>
        <dbReference type="Proteomes" id="UP000321155"/>
    </source>
</evidence>
<evidence type="ECO:0000256" key="4">
    <source>
        <dbReference type="ARBA" id="ARBA00022833"/>
    </source>
</evidence>
<dbReference type="EMBL" id="BJZR01000001">
    <property type="protein sequence ID" value="GEO90737.1"/>
    <property type="molecule type" value="Genomic_DNA"/>
</dbReference>
<keyword evidence="2" id="KW-0479">Metal-binding</keyword>
<evidence type="ECO:0000256" key="5">
    <source>
        <dbReference type="ARBA" id="ARBA00024029"/>
    </source>
</evidence>
<proteinExistence type="inferred from homology"/>
<name>A0ABQ0WZK2_9MICC</name>
<evidence type="ECO:0000313" key="6">
    <source>
        <dbReference type="EMBL" id="GEO90737.1"/>
    </source>
</evidence>
<evidence type="ECO:0000256" key="1">
    <source>
        <dbReference type="ARBA" id="ARBA00001947"/>
    </source>
</evidence>